<protein>
    <submittedName>
        <fullName evidence="1">Uncharacterized protein</fullName>
    </submittedName>
</protein>
<dbReference type="RefSeq" id="XP_005538731.1">
    <property type="nucleotide sequence ID" value="XM_005538674.1"/>
</dbReference>
<dbReference type="Gramene" id="CMS049CT">
    <property type="protein sequence ID" value="CMS049CT"/>
    <property type="gene ID" value="CMS049C"/>
</dbReference>
<name>M1V714_CYAM1</name>
<dbReference type="GeneID" id="16997223"/>
<dbReference type="HOGENOM" id="CLU_1761371_0_0_1"/>
<organism evidence="1 2">
    <name type="scientific">Cyanidioschyzon merolae (strain NIES-3377 / 10D)</name>
    <name type="common">Unicellular red alga</name>
    <dbReference type="NCBI Taxonomy" id="280699"/>
    <lineage>
        <taxon>Eukaryota</taxon>
        <taxon>Rhodophyta</taxon>
        <taxon>Bangiophyceae</taxon>
        <taxon>Cyanidiales</taxon>
        <taxon>Cyanidiaceae</taxon>
        <taxon>Cyanidioschyzon</taxon>
    </lineage>
</organism>
<dbReference type="EMBL" id="AP006501">
    <property type="protein sequence ID" value="BAM82695.1"/>
    <property type="molecule type" value="Genomic_DNA"/>
</dbReference>
<evidence type="ECO:0000313" key="1">
    <source>
        <dbReference type="EMBL" id="BAM82695.1"/>
    </source>
</evidence>
<sequence length="148" mass="16083">MGEVVLELAGNAPSLTSAGKLQSKTSGENNCNSFRGAHLLQSNEEEAISRLSSAKPNIVRFYRTLMLSGAGTPLQRTEPAYDTTPRWHAPRYSIPKRGSGFQRGSERKPRSTIPCYAHQGPDIVCVCAASLISGIRSGTCPRPHDWIT</sequence>
<evidence type="ECO:0000313" key="2">
    <source>
        <dbReference type="Proteomes" id="UP000007014"/>
    </source>
</evidence>
<accession>M1V714</accession>
<dbReference type="AlphaFoldDB" id="M1V714"/>
<dbReference type="Proteomes" id="UP000007014">
    <property type="component" value="Chromosome 19"/>
</dbReference>
<proteinExistence type="predicted"/>
<reference evidence="1 2" key="2">
    <citation type="journal article" date="2007" name="BMC Biol.">
        <title>A 100%-complete sequence reveals unusually simple genomic features in the hot-spring red alga Cyanidioschyzon merolae.</title>
        <authorList>
            <person name="Nozaki H."/>
            <person name="Takano H."/>
            <person name="Misumi O."/>
            <person name="Terasawa K."/>
            <person name="Matsuzaki M."/>
            <person name="Maruyama S."/>
            <person name="Nishida K."/>
            <person name="Yagisawa F."/>
            <person name="Yoshida Y."/>
            <person name="Fujiwara T."/>
            <person name="Takio S."/>
            <person name="Tamura K."/>
            <person name="Chung S.J."/>
            <person name="Nakamura S."/>
            <person name="Kuroiwa H."/>
            <person name="Tanaka K."/>
            <person name="Sato N."/>
            <person name="Kuroiwa T."/>
        </authorList>
    </citation>
    <scope>NUCLEOTIDE SEQUENCE [LARGE SCALE GENOMIC DNA]</scope>
    <source>
        <strain evidence="1 2">10D</strain>
    </source>
</reference>
<keyword evidence="2" id="KW-1185">Reference proteome</keyword>
<gene>
    <name evidence="1" type="ORF">CYME_CMS049C</name>
</gene>
<dbReference type="KEGG" id="cme:CYME_CMS049C"/>
<reference evidence="1 2" key="1">
    <citation type="journal article" date="2004" name="Nature">
        <title>Genome sequence of the ultrasmall unicellular red alga Cyanidioschyzon merolae 10D.</title>
        <authorList>
            <person name="Matsuzaki M."/>
            <person name="Misumi O."/>
            <person name="Shin-i T."/>
            <person name="Maruyama S."/>
            <person name="Takahara M."/>
            <person name="Miyagishima S."/>
            <person name="Mori T."/>
            <person name="Nishida K."/>
            <person name="Yagisawa F."/>
            <person name="Nishida K."/>
            <person name="Yoshida Y."/>
            <person name="Nishimura Y."/>
            <person name="Nakao S."/>
            <person name="Kobayashi T."/>
            <person name="Momoyama Y."/>
            <person name="Higashiyama T."/>
            <person name="Minoda A."/>
            <person name="Sano M."/>
            <person name="Nomoto H."/>
            <person name="Oishi K."/>
            <person name="Hayashi H."/>
            <person name="Ohta F."/>
            <person name="Nishizaka S."/>
            <person name="Haga S."/>
            <person name="Miura S."/>
            <person name="Morishita T."/>
            <person name="Kabeya Y."/>
            <person name="Terasawa K."/>
            <person name="Suzuki Y."/>
            <person name="Ishii Y."/>
            <person name="Asakawa S."/>
            <person name="Takano H."/>
            <person name="Ohta N."/>
            <person name="Kuroiwa H."/>
            <person name="Tanaka K."/>
            <person name="Shimizu N."/>
            <person name="Sugano S."/>
            <person name="Sato N."/>
            <person name="Nozaki H."/>
            <person name="Ogasawara N."/>
            <person name="Kohara Y."/>
            <person name="Kuroiwa T."/>
        </authorList>
    </citation>
    <scope>NUCLEOTIDE SEQUENCE [LARGE SCALE GENOMIC DNA]</scope>
    <source>
        <strain evidence="1 2">10D</strain>
    </source>
</reference>